<dbReference type="GO" id="GO:0006355">
    <property type="term" value="P:regulation of DNA-templated transcription"/>
    <property type="evidence" value="ECO:0007669"/>
    <property type="project" value="InterPro"/>
</dbReference>
<organism evidence="2 3">
    <name type="scientific">Wenjunlia vitaminophila</name>
    <name type="common">Streptomyces vitaminophilus</name>
    <dbReference type="NCBI Taxonomy" id="76728"/>
    <lineage>
        <taxon>Bacteria</taxon>
        <taxon>Bacillati</taxon>
        <taxon>Actinomycetota</taxon>
        <taxon>Actinomycetes</taxon>
        <taxon>Kitasatosporales</taxon>
        <taxon>Streptomycetaceae</taxon>
        <taxon>Wenjunlia</taxon>
    </lineage>
</organism>
<evidence type="ECO:0000313" key="3">
    <source>
        <dbReference type="Proteomes" id="UP000050867"/>
    </source>
</evidence>
<accession>A0A0T6LT59</accession>
<feature type="domain" description="Ribbon-helix-helix protein CopG" evidence="1">
    <location>
        <begin position="4"/>
        <end position="42"/>
    </location>
</feature>
<protein>
    <submittedName>
        <fullName evidence="2">CopG family transcriptional regulator</fullName>
    </submittedName>
</protein>
<dbReference type="eggNOG" id="ENOG50343K1">
    <property type="taxonomic scope" value="Bacteria"/>
</dbReference>
<gene>
    <name evidence="2" type="ORF">AQ490_21555</name>
</gene>
<dbReference type="Pfam" id="PF01402">
    <property type="entry name" value="RHH_1"/>
    <property type="match status" value="1"/>
</dbReference>
<dbReference type="InterPro" id="IPR002145">
    <property type="entry name" value="CopG"/>
</dbReference>
<evidence type="ECO:0000259" key="1">
    <source>
        <dbReference type="Pfam" id="PF01402"/>
    </source>
</evidence>
<dbReference type="AlphaFoldDB" id="A0A0T6LT59"/>
<name>A0A0T6LT59_WENVI</name>
<dbReference type="OrthoDB" id="4566005at2"/>
<dbReference type="RefSeq" id="WP_018385120.1">
    <property type="nucleotide sequence ID" value="NZ_LLZU01000014.1"/>
</dbReference>
<evidence type="ECO:0000313" key="2">
    <source>
        <dbReference type="EMBL" id="KRV49192.1"/>
    </source>
</evidence>
<dbReference type="EMBL" id="LLZU01000014">
    <property type="protein sequence ID" value="KRV49192.1"/>
    <property type="molecule type" value="Genomic_DNA"/>
</dbReference>
<dbReference type="Proteomes" id="UP000050867">
    <property type="component" value="Unassembled WGS sequence"/>
</dbReference>
<keyword evidence="3" id="KW-1185">Reference proteome</keyword>
<comment type="caution">
    <text evidence="2">The sequence shown here is derived from an EMBL/GenBank/DDBJ whole genome shotgun (WGS) entry which is preliminary data.</text>
</comment>
<reference evidence="2 3" key="1">
    <citation type="submission" date="2015-10" db="EMBL/GenBank/DDBJ databases">
        <title>Draft genome sequence of pyrrolomycin-producing Streptomyces vitaminophilus.</title>
        <authorList>
            <person name="Graham D.E."/>
            <person name="Mahan K.M."/>
            <person name="Klingeman D.M."/>
            <person name="Hettich R.L."/>
            <person name="Parry R.J."/>
        </authorList>
    </citation>
    <scope>NUCLEOTIDE SEQUENCE [LARGE SCALE GENOMIC DNA]</scope>
    <source>
        <strain evidence="2 3">ATCC 31673</strain>
    </source>
</reference>
<proteinExistence type="predicted"/>
<sequence length="79" mass="8978">MALKKTTVLVDEEDLALIKEAAAREGRPEAEYFREAFHLAALRTRRWHEEWDIPRLDFGGPVTPEEIDRAVSDGVADAE</sequence>